<dbReference type="SUPFAM" id="SSF118196">
    <property type="entry name" value="YaeB-like"/>
    <property type="match status" value="1"/>
</dbReference>
<dbReference type="PROSITE" id="PS51668">
    <property type="entry name" value="TSAA_2"/>
    <property type="match status" value="1"/>
</dbReference>
<dbReference type="HOGENOM" id="CLU_013458_2_0_5"/>
<keyword evidence="5" id="KW-1185">Reference proteome</keyword>
<keyword evidence="1" id="KW-0949">S-adenosyl-L-methionine</keyword>
<gene>
    <name evidence="4" type="ordered locus">Bind_0563</name>
</gene>
<organism evidence="4 5">
    <name type="scientific">Beijerinckia indica subsp. indica (strain ATCC 9039 / DSM 1715 / NCIMB 8712)</name>
    <dbReference type="NCBI Taxonomy" id="395963"/>
    <lineage>
        <taxon>Bacteria</taxon>
        <taxon>Pseudomonadati</taxon>
        <taxon>Pseudomonadota</taxon>
        <taxon>Alphaproteobacteria</taxon>
        <taxon>Hyphomicrobiales</taxon>
        <taxon>Beijerinckiaceae</taxon>
        <taxon>Beijerinckia</taxon>
    </lineage>
</organism>
<feature type="domain" description="TsaA-like" evidence="3">
    <location>
        <begin position="22"/>
        <end position="145"/>
    </location>
</feature>
<dbReference type="PANTHER" id="PTHR12818:SF0">
    <property type="entry name" value="TRNA (ADENINE(37)-N6)-METHYLTRANSFERASE"/>
    <property type="match status" value="1"/>
</dbReference>
<dbReference type="InterPro" id="IPR040372">
    <property type="entry name" value="YaeB-like"/>
</dbReference>
<dbReference type="eggNOG" id="COG1720">
    <property type="taxonomic scope" value="Bacteria"/>
</dbReference>
<dbReference type="EMBL" id="CP001016">
    <property type="protein sequence ID" value="ACB94215.1"/>
    <property type="molecule type" value="Genomic_DNA"/>
</dbReference>
<dbReference type="PANTHER" id="PTHR12818">
    <property type="entry name" value="TRNA (ADENINE(37)-N6)-METHYLTRANSFERASE"/>
    <property type="match status" value="1"/>
</dbReference>
<dbReference type="RefSeq" id="WP_012383573.1">
    <property type="nucleotide sequence ID" value="NC_010581.1"/>
</dbReference>
<dbReference type="AlphaFoldDB" id="B2IF24"/>
<dbReference type="CDD" id="cd09281">
    <property type="entry name" value="UPF0066"/>
    <property type="match status" value="1"/>
</dbReference>
<dbReference type="Proteomes" id="UP000001695">
    <property type="component" value="Chromosome"/>
</dbReference>
<evidence type="ECO:0000313" key="4">
    <source>
        <dbReference type="EMBL" id="ACB94215.1"/>
    </source>
</evidence>
<sequence>MDATIREGEKAVDPPRNFDASLVFIGTIHTPWHERGDCPRQGDEAGPDCRIDVDPHWREALEGIEAYSRLQVLYWMNEARRDLVLQWPRGAEKPCGTFALRSPVRPNPIASSIVLLVRREGTSLIVRGLDCRDGTPLLDLKPHRG</sequence>
<protein>
    <recommendedName>
        <fullName evidence="3">TsaA-like domain-containing protein</fullName>
    </recommendedName>
</protein>
<accession>B2IF24</accession>
<evidence type="ECO:0000313" key="5">
    <source>
        <dbReference type="Proteomes" id="UP000001695"/>
    </source>
</evidence>
<dbReference type="InterPro" id="IPR036413">
    <property type="entry name" value="YaeB-like_sf"/>
</dbReference>
<name>B2IF24_BEII9</name>
<dbReference type="Gene3D" id="2.40.30.70">
    <property type="entry name" value="YaeB-like"/>
    <property type="match status" value="1"/>
</dbReference>
<dbReference type="Pfam" id="PF01980">
    <property type="entry name" value="TrmO_N"/>
    <property type="match status" value="1"/>
</dbReference>
<evidence type="ECO:0000256" key="2">
    <source>
        <dbReference type="ARBA" id="ARBA00033753"/>
    </source>
</evidence>
<proteinExistence type="inferred from homology"/>
<evidence type="ECO:0000256" key="1">
    <source>
        <dbReference type="ARBA" id="ARBA00022691"/>
    </source>
</evidence>
<reference evidence="4 5" key="2">
    <citation type="journal article" date="2010" name="J. Bacteriol.">
        <title>Complete genome sequence of Beijerinckia indica subsp. indica.</title>
        <authorList>
            <person name="Tamas I."/>
            <person name="Dedysh S.N."/>
            <person name="Liesack W."/>
            <person name="Stott M.B."/>
            <person name="Alam M."/>
            <person name="Murrell J.C."/>
            <person name="Dunfield P.F."/>
        </authorList>
    </citation>
    <scope>NUCLEOTIDE SEQUENCE [LARGE SCALE GENOMIC DNA]</scope>
    <source>
        <strain evidence="5">ATCC 9039 / DSM 1715 / NCIMB 8712</strain>
    </source>
</reference>
<dbReference type="InterPro" id="IPR036414">
    <property type="entry name" value="YaeB_N_sf"/>
</dbReference>
<reference evidence="5" key="1">
    <citation type="submission" date="2008-03" db="EMBL/GenBank/DDBJ databases">
        <title>Complete sequence of chromosome of Beijerinckia indica subsp. indica ATCC 9039.</title>
        <authorList>
            <consortium name="US DOE Joint Genome Institute"/>
            <person name="Copeland A."/>
            <person name="Lucas S."/>
            <person name="Lapidus A."/>
            <person name="Glavina del Rio T."/>
            <person name="Dalin E."/>
            <person name="Tice H."/>
            <person name="Bruce D."/>
            <person name="Goodwin L."/>
            <person name="Pitluck S."/>
            <person name="LaButti K."/>
            <person name="Schmutz J."/>
            <person name="Larimer F."/>
            <person name="Land M."/>
            <person name="Hauser L."/>
            <person name="Kyrpides N."/>
            <person name="Mikhailova N."/>
            <person name="Dunfield P.F."/>
            <person name="Dedysh S.N."/>
            <person name="Liesack W."/>
            <person name="Saw J.H."/>
            <person name="Alam M."/>
            <person name="Chen Y."/>
            <person name="Murrell J.C."/>
            <person name="Richardson P."/>
        </authorList>
    </citation>
    <scope>NUCLEOTIDE SEQUENCE [LARGE SCALE GENOMIC DNA]</scope>
    <source>
        <strain evidence="5">ATCC 9039 / DSM 1715 / NCIMB 8712</strain>
    </source>
</reference>
<dbReference type="InterPro" id="IPR023370">
    <property type="entry name" value="TrmO-like_N"/>
</dbReference>
<dbReference type="KEGG" id="bid:Bind_0563"/>
<comment type="similarity">
    <text evidence="2">Belongs to the tRNA methyltransferase O family.</text>
</comment>
<evidence type="ECO:0000259" key="3">
    <source>
        <dbReference type="PROSITE" id="PS51668"/>
    </source>
</evidence>